<keyword evidence="1" id="KW-0663">Pyridoxal phosphate</keyword>
<accession>A0A5E7E1X3</accession>
<evidence type="ECO:0000313" key="3">
    <source>
        <dbReference type="EMBL" id="VVO18084.1"/>
    </source>
</evidence>
<protein>
    <submittedName>
        <fullName evidence="3">Cysteine desulfurase SufS</fullName>
        <ecNumber evidence="3">2.8.1.7</ecNumber>
    </submittedName>
</protein>
<dbReference type="InterPro" id="IPR015421">
    <property type="entry name" value="PyrdxlP-dep_Trfase_major"/>
</dbReference>
<feature type="domain" description="Aminotransferase class V" evidence="2">
    <location>
        <begin position="16"/>
        <end position="345"/>
    </location>
</feature>
<name>A0A5E7E1X3_PSEFL</name>
<sequence>MSTFLDEFVQAPGLRYLNHAAVAPWPNRAAEAVARFARENVLLGARDYSDWMTLEQRLRERLMRLLNAPSTDDVALVKNTSEALSFVAFGLEWQAGDQIVISDEEFPSNRIVWEALAPQGVEVIQVSLKGEDPESALLAACGPRTRLMSVSAVQFASGLRLDLQRLGVGCKRQNVLFCIDAIQQLGALPFDVQAYQCDFAMADGHKWLLGPEGLGVFYCRSELREHLKLHEFGWHMLEHMGDYNRTGWEPAKSARRFECGSPNMLGAMALEASLSLLEEVGMEEVARLIAERVQWLQDGLSAIPGVQLHSPLNPARRGGIFSFSIDGIDTHLVYEQLKQHQVVCIPRGPGIRFSPHFYTEKRVIDETLQIVAGIAG</sequence>
<dbReference type="InterPro" id="IPR000192">
    <property type="entry name" value="Aminotrans_V_dom"/>
</dbReference>
<gene>
    <name evidence="3" type="primary">sufS_2</name>
    <name evidence="3" type="ORF">PS691_03958</name>
</gene>
<dbReference type="EMBL" id="CABVHQ010000044">
    <property type="protein sequence ID" value="VVO18084.1"/>
    <property type="molecule type" value="Genomic_DNA"/>
</dbReference>
<evidence type="ECO:0000259" key="2">
    <source>
        <dbReference type="Pfam" id="PF00266"/>
    </source>
</evidence>
<dbReference type="Pfam" id="PF00266">
    <property type="entry name" value="Aminotran_5"/>
    <property type="match status" value="1"/>
</dbReference>
<dbReference type="Proteomes" id="UP000337909">
    <property type="component" value="Unassembled WGS sequence"/>
</dbReference>
<dbReference type="OrthoDB" id="9764293at2"/>
<dbReference type="GO" id="GO:0031071">
    <property type="term" value="F:cysteine desulfurase activity"/>
    <property type="evidence" value="ECO:0007669"/>
    <property type="project" value="UniProtKB-EC"/>
</dbReference>
<dbReference type="AlphaFoldDB" id="A0A5E7E1X3"/>
<dbReference type="EC" id="2.8.1.7" evidence="3"/>
<dbReference type="Gene3D" id="3.90.1150.10">
    <property type="entry name" value="Aspartate Aminotransferase, domain 1"/>
    <property type="match status" value="1"/>
</dbReference>
<dbReference type="InterPro" id="IPR015422">
    <property type="entry name" value="PyrdxlP-dep_Trfase_small"/>
</dbReference>
<evidence type="ECO:0000256" key="1">
    <source>
        <dbReference type="ARBA" id="ARBA00022898"/>
    </source>
</evidence>
<proteinExistence type="predicted"/>
<dbReference type="PANTHER" id="PTHR43586:SF15">
    <property type="entry name" value="BLR3095 PROTEIN"/>
    <property type="match status" value="1"/>
</dbReference>
<dbReference type="RefSeq" id="WP_150643824.1">
    <property type="nucleotide sequence ID" value="NZ_CABVHQ010000044.1"/>
</dbReference>
<organism evidence="3 4">
    <name type="scientific">Pseudomonas fluorescens</name>
    <dbReference type="NCBI Taxonomy" id="294"/>
    <lineage>
        <taxon>Bacteria</taxon>
        <taxon>Pseudomonadati</taxon>
        <taxon>Pseudomonadota</taxon>
        <taxon>Gammaproteobacteria</taxon>
        <taxon>Pseudomonadales</taxon>
        <taxon>Pseudomonadaceae</taxon>
        <taxon>Pseudomonas</taxon>
    </lineage>
</organism>
<dbReference type="PANTHER" id="PTHR43586">
    <property type="entry name" value="CYSTEINE DESULFURASE"/>
    <property type="match status" value="1"/>
</dbReference>
<dbReference type="SUPFAM" id="SSF53383">
    <property type="entry name" value="PLP-dependent transferases"/>
    <property type="match status" value="1"/>
</dbReference>
<evidence type="ECO:0000313" key="4">
    <source>
        <dbReference type="Proteomes" id="UP000337909"/>
    </source>
</evidence>
<keyword evidence="3" id="KW-0808">Transferase</keyword>
<dbReference type="Gene3D" id="3.40.640.10">
    <property type="entry name" value="Type I PLP-dependent aspartate aminotransferase-like (Major domain)"/>
    <property type="match status" value="1"/>
</dbReference>
<reference evidence="3 4" key="1">
    <citation type="submission" date="2019-09" db="EMBL/GenBank/DDBJ databases">
        <authorList>
            <person name="Chandra G."/>
            <person name="Truman W A."/>
        </authorList>
    </citation>
    <scope>NUCLEOTIDE SEQUENCE [LARGE SCALE GENOMIC DNA]</scope>
    <source>
        <strain evidence="3">PS691</strain>
    </source>
</reference>
<dbReference type="InterPro" id="IPR015424">
    <property type="entry name" value="PyrdxlP-dep_Trfase"/>
</dbReference>